<protein>
    <submittedName>
        <fullName evidence="4">Arginine N-succinyltransferase</fullName>
    </submittedName>
</protein>
<dbReference type="SUPFAM" id="SSF55729">
    <property type="entry name" value="Acyl-CoA N-acyltransferases (Nat)"/>
    <property type="match status" value="1"/>
</dbReference>
<keyword evidence="2" id="KW-0808">Transferase</keyword>
<comment type="caution">
    <text evidence="4">The sequence shown here is derived from an EMBL/GenBank/DDBJ whole genome shotgun (WGS) entry which is preliminary data.</text>
</comment>
<sequence length="335" mass="36438">MLVLRSSRLADLPGVELLAQESPVGVTSLPANRDALYRRIQASIDSMAADVGFHGEESYLFVLEDTDSKALVGVSGLVASAGFSEPFYSYRNETLIHASPGLGIHNKIHALSLCHDLTGNTLLTGFYCRDELDFSRWSDLLSRGRLLFLAQWPARFAEGVVSEMLGVNRPDGTSPFWDSVGQVFFGIGYQDAEFYCGVKGRKFIAELMPQHPIYVPLLSDEAQTAMGQVSTDSEVPFDVLLREGFETENYIDIFDGGPTLHARTSSIRTVVQSRLAQARAGAGGSTPFLVATTRLEDFRATVAEAELAGDEIKLPLAVMTALALQDGETVRIAPL</sequence>
<dbReference type="NCBIfam" id="TIGR03243">
    <property type="entry name" value="arg_catab_AOST"/>
    <property type="match status" value="1"/>
</dbReference>
<accession>A0ABQ5YGS1</accession>
<keyword evidence="5" id="KW-1185">Reference proteome</keyword>
<dbReference type="Pfam" id="PF04958">
    <property type="entry name" value="AstA"/>
    <property type="match status" value="1"/>
</dbReference>
<evidence type="ECO:0000256" key="1">
    <source>
        <dbReference type="ARBA" id="ARBA00022503"/>
    </source>
</evidence>
<evidence type="ECO:0000256" key="3">
    <source>
        <dbReference type="ARBA" id="ARBA00023315"/>
    </source>
</evidence>
<keyword evidence="1" id="KW-0056">Arginine metabolism</keyword>
<dbReference type="Proteomes" id="UP001156706">
    <property type="component" value="Unassembled WGS sequence"/>
</dbReference>
<gene>
    <name evidence="4" type="ORF">GCM10007907_19190</name>
</gene>
<keyword evidence="3" id="KW-0012">Acyltransferase</keyword>
<proteinExistence type="predicted"/>
<evidence type="ECO:0000256" key="2">
    <source>
        <dbReference type="ARBA" id="ARBA00022679"/>
    </source>
</evidence>
<dbReference type="PANTHER" id="PTHR30420">
    <property type="entry name" value="N-SUCCINYLARGININE DIHYDROLASE"/>
    <property type="match status" value="1"/>
</dbReference>
<dbReference type="InterPro" id="IPR016181">
    <property type="entry name" value="Acyl_CoA_acyltransferase"/>
</dbReference>
<evidence type="ECO:0000313" key="4">
    <source>
        <dbReference type="EMBL" id="GLR13129.1"/>
    </source>
</evidence>
<name>A0ABQ5YGS1_9NEIS</name>
<dbReference type="PANTHER" id="PTHR30420:SF1">
    <property type="entry name" value="ARGININE N-SUCCINYLTRANSFERASE"/>
    <property type="match status" value="1"/>
</dbReference>
<dbReference type="Gene3D" id="2.40.40.20">
    <property type="match status" value="1"/>
</dbReference>
<organism evidence="4 5">
    <name type="scientific">Chitinimonas prasina</name>
    <dbReference type="NCBI Taxonomy" id="1434937"/>
    <lineage>
        <taxon>Bacteria</taxon>
        <taxon>Pseudomonadati</taxon>
        <taxon>Pseudomonadota</taxon>
        <taxon>Betaproteobacteria</taxon>
        <taxon>Neisseriales</taxon>
        <taxon>Chitinibacteraceae</taxon>
        <taxon>Chitinimonas</taxon>
    </lineage>
</organism>
<dbReference type="EMBL" id="BSOG01000002">
    <property type="protein sequence ID" value="GLR13129.1"/>
    <property type="molecule type" value="Genomic_DNA"/>
</dbReference>
<dbReference type="InterPro" id="IPR007041">
    <property type="entry name" value="Arg_succinylTrfase_AstA/AruG"/>
</dbReference>
<evidence type="ECO:0000313" key="5">
    <source>
        <dbReference type="Proteomes" id="UP001156706"/>
    </source>
</evidence>
<reference evidence="5" key="1">
    <citation type="journal article" date="2019" name="Int. J. Syst. Evol. Microbiol.">
        <title>The Global Catalogue of Microorganisms (GCM) 10K type strain sequencing project: providing services to taxonomists for standard genome sequencing and annotation.</title>
        <authorList>
            <consortium name="The Broad Institute Genomics Platform"/>
            <consortium name="The Broad Institute Genome Sequencing Center for Infectious Disease"/>
            <person name="Wu L."/>
            <person name="Ma J."/>
        </authorList>
    </citation>
    <scope>NUCLEOTIDE SEQUENCE [LARGE SCALE GENOMIC DNA]</scope>
    <source>
        <strain evidence="5">NBRC 110044</strain>
    </source>
</reference>
<dbReference type="RefSeq" id="WP_284196240.1">
    <property type="nucleotide sequence ID" value="NZ_BSOG01000002.1"/>
</dbReference>